<feature type="transmembrane region" description="Helical" evidence="6">
    <location>
        <begin position="456"/>
        <end position="474"/>
    </location>
</feature>
<gene>
    <name evidence="7" type="ORF">PPL_09063</name>
</gene>
<feature type="transmembrane region" description="Helical" evidence="6">
    <location>
        <begin position="138"/>
        <end position="158"/>
    </location>
</feature>
<feature type="transmembrane region" description="Helical" evidence="6">
    <location>
        <begin position="385"/>
        <end position="406"/>
    </location>
</feature>
<dbReference type="SUPFAM" id="SSF103473">
    <property type="entry name" value="MFS general substrate transporter"/>
    <property type="match status" value="1"/>
</dbReference>
<dbReference type="GO" id="GO:0012505">
    <property type="term" value="C:endomembrane system"/>
    <property type="evidence" value="ECO:0007669"/>
    <property type="project" value="UniProtKB-SubCell"/>
</dbReference>
<dbReference type="Pfam" id="PF07690">
    <property type="entry name" value="MFS_1"/>
    <property type="match status" value="1"/>
</dbReference>
<feature type="transmembrane region" description="Helical" evidence="6">
    <location>
        <begin position="421"/>
        <end position="444"/>
    </location>
</feature>
<dbReference type="Proteomes" id="UP000001396">
    <property type="component" value="Unassembled WGS sequence"/>
</dbReference>
<dbReference type="PANTHER" id="PTHR43826:SF3">
    <property type="entry name" value="GLUCOSE-6-PHOSPHATE EXCHANGER SLC37A4"/>
    <property type="match status" value="1"/>
</dbReference>
<evidence type="ECO:0000256" key="1">
    <source>
        <dbReference type="ARBA" id="ARBA00004127"/>
    </source>
</evidence>
<comment type="caution">
    <text evidence="7">The sequence shown here is derived from an EMBL/GenBank/DDBJ whole genome shotgun (WGS) entry which is preliminary data.</text>
</comment>
<dbReference type="RefSeq" id="XP_020430537.1">
    <property type="nucleotide sequence ID" value="XM_020579862.1"/>
</dbReference>
<keyword evidence="3 6" id="KW-1133">Transmembrane helix</keyword>
<feature type="transmembrane region" description="Helical" evidence="6">
    <location>
        <begin position="45"/>
        <end position="62"/>
    </location>
</feature>
<evidence type="ECO:0000256" key="2">
    <source>
        <dbReference type="ARBA" id="ARBA00022692"/>
    </source>
</evidence>
<protein>
    <recommendedName>
        <fullName evidence="9">Major facilitator superfamily (MFS) profile domain-containing protein</fullName>
    </recommendedName>
</protein>
<feature type="transmembrane region" description="Helical" evidence="6">
    <location>
        <begin position="542"/>
        <end position="562"/>
    </location>
</feature>
<evidence type="ECO:0000313" key="8">
    <source>
        <dbReference type="Proteomes" id="UP000001396"/>
    </source>
</evidence>
<feature type="transmembrane region" description="Helical" evidence="6">
    <location>
        <begin position="515"/>
        <end position="536"/>
    </location>
</feature>
<dbReference type="InterPro" id="IPR051337">
    <property type="entry name" value="OPA_Antiporter"/>
</dbReference>
<keyword evidence="4 6" id="KW-0472">Membrane</keyword>
<evidence type="ECO:0008006" key="9">
    <source>
        <dbReference type="Google" id="ProtNLM"/>
    </source>
</evidence>
<dbReference type="Gene3D" id="1.20.1250.20">
    <property type="entry name" value="MFS general substrate transporter like domains"/>
    <property type="match status" value="2"/>
</dbReference>
<name>D3BKI2_HETP5</name>
<dbReference type="GO" id="GO:0061513">
    <property type="term" value="F:glucose 6-phosphate:phosphate antiporter activity"/>
    <property type="evidence" value="ECO:0007669"/>
    <property type="project" value="TreeGrafter"/>
</dbReference>
<comment type="subcellular location">
    <subcellularLocation>
        <location evidence="1">Endomembrane system</location>
        <topology evidence="1">Multi-pass membrane protein</topology>
    </subcellularLocation>
</comment>
<dbReference type="AlphaFoldDB" id="D3BKI2"/>
<feature type="transmembrane region" description="Helical" evidence="6">
    <location>
        <begin position="209"/>
        <end position="233"/>
    </location>
</feature>
<dbReference type="InterPro" id="IPR036259">
    <property type="entry name" value="MFS_trans_sf"/>
</dbReference>
<feature type="region of interest" description="Disordered" evidence="5">
    <location>
        <begin position="277"/>
        <end position="302"/>
    </location>
</feature>
<sequence length="594" mass="66037">MNIFSLSLTLFVLSLIVVFVLIDILRLNPQRPLTLKYRLRRFLNWFSLGLSYSAIYIGRYNFSLLSVVTLSNGKNLLSTAQFGWIMSIGYWTYAFISPWTGSIGDYLGPKPCVVIGVLGSGLTNILLGITLIGHDSPAAKVIPPTLLFGFFNGLNFIFQSMSTGSVNKINSGWYRRSEIGVFGGIFSAVLATAYFFTLNVGEGILNSPLSWNFLFLAPGALLVFTGILCLVVVTEKPYQCGWDVDLTDPVEHHLHTEDNHPEKIQMSMINSFVEHHSDFESDDSNEDPKKKVAENSSAIDSNNSSSNNNIIIISEQWNDTNMDTIDIKGEMMDNRLIINSEDDHSFDDKPIQVKTKLTFKQAVKEMVKEVMKKENIQPLLSKDNIMNAISLFCVGWIKEGFIAWYTPFLNDKFGPNPSQTLLTLCTAGVSIGAMTGGFLCGLLSDLAFNSKRSPSLFIFFFFLNVLIAALYFLSDAVASTITLITLMVIMFGTNNVLSVTALLDLGTVRNAALMAGLLTMFQYIASGFSGFFLGYIVQEFGYGVWILSMIPFSLAAMVMQFISGVQELLFWKKWIKLGKNNAVSSLHSETQIKH</sequence>
<keyword evidence="8" id="KW-1185">Reference proteome</keyword>
<dbReference type="STRING" id="670386.D3BKI2"/>
<evidence type="ECO:0000256" key="3">
    <source>
        <dbReference type="ARBA" id="ARBA00022989"/>
    </source>
</evidence>
<feature type="transmembrane region" description="Helical" evidence="6">
    <location>
        <begin position="6"/>
        <end position="25"/>
    </location>
</feature>
<dbReference type="EMBL" id="ADBJ01000038">
    <property type="protein sequence ID" value="EFA78412.1"/>
    <property type="molecule type" value="Genomic_DNA"/>
</dbReference>
<reference evidence="7 8" key="1">
    <citation type="journal article" date="2011" name="Genome Res.">
        <title>Phylogeny-wide analysis of social amoeba genomes highlights ancient origins for complex intercellular communication.</title>
        <authorList>
            <person name="Heidel A.J."/>
            <person name="Lawal H.M."/>
            <person name="Felder M."/>
            <person name="Schilde C."/>
            <person name="Helps N.R."/>
            <person name="Tunggal B."/>
            <person name="Rivero F."/>
            <person name="John U."/>
            <person name="Schleicher M."/>
            <person name="Eichinger L."/>
            <person name="Platzer M."/>
            <person name="Noegel A.A."/>
            <person name="Schaap P."/>
            <person name="Gloeckner G."/>
        </authorList>
    </citation>
    <scope>NUCLEOTIDE SEQUENCE [LARGE SCALE GENOMIC DNA]</scope>
    <source>
        <strain evidence="8">ATCC 26659 / Pp 5 / PN500</strain>
    </source>
</reference>
<accession>D3BKI2</accession>
<dbReference type="InterPro" id="IPR011701">
    <property type="entry name" value="MFS"/>
</dbReference>
<proteinExistence type="predicted"/>
<feature type="transmembrane region" description="Helical" evidence="6">
    <location>
        <begin position="82"/>
        <end position="100"/>
    </location>
</feature>
<dbReference type="GO" id="GO:0016020">
    <property type="term" value="C:membrane"/>
    <property type="evidence" value="ECO:0007669"/>
    <property type="project" value="UniProtKB-ARBA"/>
</dbReference>
<evidence type="ECO:0000313" key="7">
    <source>
        <dbReference type="EMBL" id="EFA78412.1"/>
    </source>
</evidence>
<dbReference type="GO" id="GO:0035435">
    <property type="term" value="P:phosphate ion transmembrane transport"/>
    <property type="evidence" value="ECO:0007669"/>
    <property type="project" value="TreeGrafter"/>
</dbReference>
<evidence type="ECO:0000256" key="4">
    <source>
        <dbReference type="ARBA" id="ARBA00023136"/>
    </source>
</evidence>
<keyword evidence="2 6" id="KW-0812">Transmembrane</keyword>
<dbReference type="GeneID" id="31364539"/>
<dbReference type="OMA" id="WFPLGMT"/>
<evidence type="ECO:0000256" key="6">
    <source>
        <dbReference type="SAM" id="Phobius"/>
    </source>
</evidence>
<dbReference type="InParanoid" id="D3BKI2"/>
<organism evidence="7 8">
    <name type="scientific">Heterostelium pallidum (strain ATCC 26659 / Pp 5 / PN500)</name>
    <name type="common">Cellular slime mold</name>
    <name type="synonym">Polysphondylium pallidum</name>
    <dbReference type="NCBI Taxonomy" id="670386"/>
    <lineage>
        <taxon>Eukaryota</taxon>
        <taxon>Amoebozoa</taxon>
        <taxon>Evosea</taxon>
        <taxon>Eumycetozoa</taxon>
        <taxon>Dictyostelia</taxon>
        <taxon>Acytosteliales</taxon>
        <taxon>Acytosteliaceae</taxon>
        <taxon>Heterostelium</taxon>
    </lineage>
</organism>
<feature type="transmembrane region" description="Helical" evidence="6">
    <location>
        <begin position="480"/>
        <end position="503"/>
    </location>
</feature>
<feature type="transmembrane region" description="Helical" evidence="6">
    <location>
        <begin position="179"/>
        <end position="197"/>
    </location>
</feature>
<evidence type="ECO:0000256" key="5">
    <source>
        <dbReference type="SAM" id="MobiDB-lite"/>
    </source>
</evidence>
<dbReference type="PANTHER" id="PTHR43826">
    <property type="entry name" value="GLUCOSE-6-PHOSPHATE EXCHANGER SLC37A4"/>
    <property type="match status" value="1"/>
</dbReference>
<feature type="transmembrane region" description="Helical" evidence="6">
    <location>
        <begin position="112"/>
        <end position="132"/>
    </location>
</feature>